<evidence type="ECO:0000313" key="7">
    <source>
        <dbReference type="EMBL" id="KAK9838382.1"/>
    </source>
</evidence>
<dbReference type="Proteomes" id="UP001445335">
    <property type="component" value="Unassembled WGS sequence"/>
</dbReference>
<comment type="subcellular location">
    <subcellularLocation>
        <location evidence="1">Cytoplasm</location>
    </subcellularLocation>
</comment>
<dbReference type="InterPro" id="IPR020472">
    <property type="entry name" value="WD40_PAC1"/>
</dbReference>
<dbReference type="PANTHER" id="PTHR22842">
    <property type="entry name" value="WD40 REPEAT PROTEIN"/>
    <property type="match status" value="1"/>
</dbReference>
<dbReference type="InterPro" id="IPR051980">
    <property type="entry name" value="WD_repeat_MORG1"/>
</dbReference>
<dbReference type="Pfam" id="PF00400">
    <property type="entry name" value="WD40"/>
    <property type="match status" value="6"/>
</dbReference>
<dbReference type="InterPro" id="IPR019775">
    <property type="entry name" value="WD40_repeat_CS"/>
</dbReference>
<keyword evidence="3 6" id="KW-0853">WD repeat</keyword>
<comment type="caution">
    <text evidence="7">The sequence shown here is derived from an EMBL/GenBank/DDBJ whole genome shotgun (WGS) entry which is preliminary data.</text>
</comment>
<organism evidence="7 8">
    <name type="scientific">Elliptochloris bilobata</name>
    <dbReference type="NCBI Taxonomy" id="381761"/>
    <lineage>
        <taxon>Eukaryota</taxon>
        <taxon>Viridiplantae</taxon>
        <taxon>Chlorophyta</taxon>
        <taxon>core chlorophytes</taxon>
        <taxon>Trebouxiophyceae</taxon>
        <taxon>Trebouxiophyceae incertae sedis</taxon>
        <taxon>Elliptochloris clade</taxon>
        <taxon>Elliptochloris</taxon>
    </lineage>
</organism>
<dbReference type="GO" id="GO:0000398">
    <property type="term" value="P:mRNA splicing, via spliceosome"/>
    <property type="evidence" value="ECO:0007669"/>
    <property type="project" value="TreeGrafter"/>
</dbReference>
<evidence type="ECO:0008006" key="9">
    <source>
        <dbReference type="Google" id="ProtNLM"/>
    </source>
</evidence>
<protein>
    <recommendedName>
        <fullName evidence="9">Mitogen-activated protein kinase organizer 1</fullName>
    </recommendedName>
</protein>
<evidence type="ECO:0000313" key="8">
    <source>
        <dbReference type="Proteomes" id="UP001445335"/>
    </source>
</evidence>
<evidence type="ECO:0000256" key="2">
    <source>
        <dbReference type="ARBA" id="ARBA00022490"/>
    </source>
</evidence>
<dbReference type="CDD" id="cd00200">
    <property type="entry name" value="WD40"/>
    <property type="match status" value="1"/>
</dbReference>
<dbReference type="InterPro" id="IPR015943">
    <property type="entry name" value="WD40/YVTN_repeat-like_dom_sf"/>
</dbReference>
<dbReference type="PROSITE" id="PS00678">
    <property type="entry name" value="WD_REPEATS_1"/>
    <property type="match status" value="2"/>
</dbReference>
<evidence type="ECO:0000256" key="4">
    <source>
        <dbReference type="ARBA" id="ARBA00022737"/>
    </source>
</evidence>
<dbReference type="AlphaFoldDB" id="A0AAW1RYJ5"/>
<dbReference type="GO" id="GO:0005737">
    <property type="term" value="C:cytoplasm"/>
    <property type="evidence" value="ECO:0007669"/>
    <property type="project" value="UniProtKB-SubCell"/>
</dbReference>
<comment type="similarity">
    <text evidence="5">Belongs to the WD repeat MORG1 family.</text>
</comment>
<feature type="repeat" description="WD" evidence="6">
    <location>
        <begin position="274"/>
        <end position="306"/>
    </location>
</feature>
<dbReference type="InterPro" id="IPR001680">
    <property type="entry name" value="WD40_rpt"/>
</dbReference>
<keyword evidence="8" id="KW-1185">Reference proteome</keyword>
<dbReference type="PROSITE" id="PS50294">
    <property type="entry name" value="WD_REPEATS_REGION"/>
    <property type="match status" value="4"/>
</dbReference>
<proteinExistence type="inferred from homology"/>
<dbReference type="GO" id="GO:0071013">
    <property type="term" value="C:catalytic step 2 spliceosome"/>
    <property type="evidence" value="ECO:0007669"/>
    <property type="project" value="TreeGrafter"/>
</dbReference>
<dbReference type="PRINTS" id="PR00320">
    <property type="entry name" value="GPROTEINBRPT"/>
</dbReference>
<evidence type="ECO:0000256" key="5">
    <source>
        <dbReference type="ARBA" id="ARBA00038145"/>
    </source>
</evidence>
<dbReference type="SMART" id="SM00320">
    <property type="entry name" value="WD40"/>
    <property type="match status" value="7"/>
</dbReference>
<feature type="repeat" description="WD" evidence="6">
    <location>
        <begin position="105"/>
        <end position="140"/>
    </location>
</feature>
<keyword evidence="2" id="KW-0963">Cytoplasm</keyword>
<dbReference type="PANTHER" id="PTHR22842:SF3">
    <property type="entry name" value="WD REPEAT DOMAIN-CONTAINING PROTEIN 83"/>
    <property type="match status" value="1"/>
</dbReference>
<name>A0AAW1RYJ5_9CHLO</name>
<gene>
    <name evidence="7" type="ORF">WJX81_008366</name>
</gene>
<dbReference type="PROSITE" id="PS50082">
    <property type="entry name" value="WD_REPEATS_2"/>
    <property type="match status" value="4"/>
</dbReference>
<dbReference type="InterPro" id="IPR036322">
    <property type="entry name" value="WD40_repeat_dom_sf"/>
</dbReference>
<dbReference type="Gene3D" id="2.130.10.10">
    <property type="entry name" value="YVTN repeat-like/Quinoprotein amine dehydrogenase"/>
    <property type="match status" value="1"/>
</dbReference>
<accession>A0AAW1RYJ5</accession>
<reference evidence="7 8" key="1">
    <citation type="journal article" date="2024" name="Nat. Commun.">
        <title>Phylogenomics reveals the evolutionary origins of lichenization in chlorophyte algae.</title>
        <authorList>
            <person name="Puginier C."/>
            <person name="Libourel C."/>
            <person name="Otte J."/>
            <person name="Skaloud P."/>
            <person name="Haon M."/>
            <person name="Grisel S."/>
            <person name="Petersen M."/>
            <person name="Berrin J.G."/>
            <person name="Delaux P.M."/>
            <person name="Dal Grande F."/>
            <person name="Keller J."/>
        </authorList>
    </citation>
    <scope>NUCLEOTIDE SEQUENCE [LARGE SCALE GENOMIC DNA]</scope>
    <source>
        <strain evidence="7 8">SAG 245.80</strain>
    </source>
</reference>
<keyword evidence="4" id="KW-0677">Repeat</keyword>
<dbReference type="SUPFAM" id="SSF50978">
    <property type="entry name" value="WD40 repeat-like"/>
    <property type="match status" value="1"/>
</dbReference>
<evidence type="ECO:0000256" key="3">
    <source>
        <dbReference type="ARBA" id="ARBA00022574"/>
    </source>
</evidence>
<evidence type="ECO:0000256" key="6">
    <source>
        <dbReference type="PROSITE-ProRule" id="PRU00221"/>
    </source>
</evidence>
<dbReference type="EMBL" id="JALJOU010000019">
    <property type="protein sequence ID" value="KAK9838382.1"/>
    <property type="molecule type" value="Genomic_DNA"/>
</dbReference>
<feature type="repeat" description="WD" evidence="6">
    <location>
        <begin position="63"/>
        <end position="104"/>
    </location>
</feature>
<feature type="repeat" description="WD" evidence="6">
    <location>
        <begin position="21"/>
        <end position="62"/>
    </location>
</feature>
<sequence length="306" mass="33075">MPAKTPSEVTEHLPTEEAFCLKGHEGPVLAVRFNSSGTYCLSCGKDRTIRLWNPHRGIHIKTYQGHGYDVRDVAVSQDNSKLLSGGGDRQVFVWDVASGRTIRKFRGHDGIVNALCCGPGDETVVSGGYDQAVRVWDMRSRSFDPIQTLKPFADSVTAVMVTKRAEIVAASVDGTVRCFDLRAGCVYTDELRTPVTSAALSHDGNCVLAACLDSRLRLLDRGSGTLLAQYTGHTHSSAKMDCALTVSDAYVLCGSEDGRVCFWELVEEGLVAQLHAHAGVVCSLAMHPTGECLLTSSTDGAIKVWR</sequence>
<evidence type="ECO:0000256" key="1">
    <source>
        <dbReference type="ARBA" id="ARBA00004496"/>
    </source>
</evidence>